<accession>A0A4R0YRU1</accession>
<feature type="transmembrane region" description="Helical" evidence="1">
    <location>
        <begin position="719"/>
        <end position="738"/>
    </location>
</feature>
<organism evidence="2 3">
    <name type="scientific">Dyella soli</name>
    <dbReference type="NCBI Taxonomy" id="522319"/>
    <lineage>
        <taxon>Bacteria</taxon>
        <taxon>Pseudomonadati</taxon>
        <taxon>Pseudomonadota</taxon>
        <taxon>Gammaproteobacteria</taxon>
        <taxon>Lysobacterales</taxon>
        <taxon>Rhodanobacteraceae</taxon>
        <taxon>Dyella</taxon>
    </lineage>
</organism>
<evidence type="ECO:0000256" key="1">
    <source>
        <dbReference type="SAM" id="Phobius"/>
    </source>
</evidence>
<feature type="transmembrane region" description="Helical" evidence="1">
    <location>
        <begin position="1030"/>
        <end position="1053"/>
    </location>
</feature>
<keyword evidence="1" id="KW-0812">Transmembrane</keyword>
<feature type="transmembrane region" description="Helical" evidence="1">
    <location>
        <begin position="963"/>
        <end position="982"/>
    </location>
</feature>
<keyword evidence="1" id="KW-0472">Membrane</keyword>
<comment type="caution">
    <text evidence="2">The sequence shown here is derived from an EMBL/GenBank/DDBJ whole genome shotgun (WGS) entry which is preliminary data.</text>
</comment>
<dbReference type="EMBL" id="SJTG01000002">
    <property type="protein sequence ID" value="TCI10735.1"/>
    <property type="molecule type" value="Genomic_DNA"/>
</dbReference>
<feature type="transmembrane region" description="Helical" evidence="1">
    <location>
        <begin position="806"/>
        <end position="825"/>
    </location>
</feature>
<reference evidence="2 3" key="1">
    <citation type="submission" date="2019-02" db="EMBL/GenBank/DDBJ databases">
        <title>Dyella amyloliquefaciens sp. nov., isolated from forest soil.</title>
        <authorList>
            <person name="Gao Z.-H."/>
            <person name="Qiu L.-H."/>
        </authorList>
    </citation>
    <scope>NUCLEOTIDE SEQUENCE [LARGE SCALE GENOMIC DNA]</scope>
    <source>
        <strain evidence="2 3">KACC 12747</strain>
    </source>
</reference>
<feature type="transmembrane region" description="Helical" evidence="1">
    <location>
        <begin position="661"/>
        <end position="681"/>
    </location>
</feature>
<name>A0A4R0YRU1_9GAMM</name>
<keyword evidence="3" id="KW-1185">Reference proteome</keyword>
<evidence type="ECO:0000313" key="3">
    <source>
        <dbReference type="Proteomes" id="UP000291822"/>
    </source>
</evidence>
<gene>
    <name evidence="2" type="ORF">EZM97_17950</name>
</gene>
<feature type="transmembrane region" description="Helical" evidence="1">
    <location>
        <begin position="758"/>
        <end position="779"/>
    </location>
</feature>
<dbReference type="Proteomes" id="UP000291822">
    <property type="component" value="Unassembled WGS sequence"/>
</dbReference>
<protein>
    <submittedName>
        <fullName evidence="2">Uncharacterized protein</fullName>
    </submittedName>
</protein>
<dbReference type="AlphaFoldDB" id="A0A4R0YRU1"/>
<sequence>MELGDEHPQRAAVARARARAASSWLLAGCVLLLACSGLLTSHAAAADAPAGPGSAYFMTTAQLDDPLKPFTHLPKGAAVHVRAAVMALPDPLETRLGRAFDVELGAVISAFQASGYALDGFAFAWSPRDPNQGGDYPKIGGSTRRLPGVMLFRRDDWRSCNGATRAASFCGSSYYALFVVGETPTSGVHPEAFRVAAHCAMAVDSMARGASPADLTAVDCSKAGDTPDTMMAGLDCEQHLDVIGPAFSGSMESMAAALGKVAAELASAPCTGASARQLRVRLVSPSASVSNNEEIRYHAYLAAADTPRFKVAFEYRSLAYSVADQMDTVMAYLEPRLGTDGSILVLSEESSFGEGARDDVTVNRLGEGNAICTRRNEGGGQGAPHCWGHLVNVQFPPNVAAIRAEHVKVRQSEDQQRKQFLPDRLLELDLTGVDKGTDQPPTYQPSLSSRSDELMLYQTFDALKKYIRPAAVIIVATDVRDRLFLLSEVRDLLPGSLPIVLEQDNLLEHPDYRDISRGSITMPAGQSLVCLNSYNDPMPCPVGERRTDALSQGHDSWQCPAMPRHFAFATDYAANTFRATVRLAKLQSMPAGQEHQFTDPDGRWMAPPVLVATLAGFQYLDATSKPAKSATADNPCQRTSLRGGQDILIVADTRIQLQEPVYLAMALFFAVMLAVALWLTWNGRDVSLVSFPVCRHALRWMRVAPIAGEPFANPSSGWLFAWLACALAGLVITGSKVITMLPPPSYGDTNLAHGRDLWALIALCLGYACFIAFAALRVLHWNTHCRALAQAMGSESRFGARLLQQGHWHATVGALVLLVGLALSVNDMSPTTSDYPWVSELTGLFALGASAFFLVLFGETFDRWRRICLELARVIAFVREKTRLADWPMPCLLDERPRSPFNIVMRSENYDAWRRQPFTDWTGQTRRLLGRDWPFDAGAASFDAWQAQLVAEMKLAAAAVRTSAWCAVLGSTLALMLMQVFPPVYPRLQTSAATILLVLSFVAIVYAVLQLEKDALLGRMFTADKDHLTLGGALTALWPKLLAFGSILVMVFLPSAWDWLGGLVKAINTLH</sequence>
<dbReference type="RefSeq" id="WP_131409034.1">
    <property type="nucleotide sequence ID" value="NZ_SJTG01000002.1"/>
</dbReference>
<feature type="transmembrane region" description="Helical" evidence="1">
    <location>
        <begin position="988"/>
        <end position="1009"/>
    </location>
</feature>
<evidence type="ECO:0000313" key="2">
    <source>
        <dbReference type="EMBL" id="TCI10735.1"/>
    </source>
</evidence>
<keyword evidence="1" id="KW-1133">Transmembrane helix</keyword>
<feature type="transmembrane region" description="Helical" evidence="1">
    <location>
        <begin position="837"/>
        <end position="857"/>
    </location>
</feature>
<proteinExistence type="predicted"/>